<proteinExistence type="predicted"/>
<organism evidence="2 3">
    <name type="scientific">Paxillus rubicundulus Ve08.2h10</name>
    <dbReference type="NCBI Taxonomy" id="930991"/>
    <lineage>
        <taxon>Eukaryota</taxon>
        <taxon>Fungi</taxon>
        <taxon>Dikarya</taxon>
        <taxon>Basidiomycota</taxon>
        <taxon>Agaricomycotina</taxon>
        <taxon>Agaricomycetes</taxon>
        <taxon>Agaricomycetidae</taxon>
        <taxon>Boletales</taxon>
        <taxon>Paxilineae</taxon>
        <taxon>Paxillaceae</taxon>
        <taxon>Paxillus</taxon>
    </lineage>
</organism>
<keyword evidence="1" id="KW-0812">Transmembrane</keyword>
<dbReference type="InParanoid" id="A0A0D0CPE3"/>
<feature type="transmembrane region" description="Helical" evidence="1">
    <location>
        <begin position="22"/>
        <end position="40"/>
    </location>
</feature>
<evidence type="ECO:0000313" key="2">
    <source>
        <dbReference type="EMBL" id="KIK77168.1"/>
    </source>
</evidence>
<keyword evidence="3" id="KW-1185">Reference proteome</keyword>
<gene>
    <name evidence="2" type="ORF">PAXRUDRAFT_393122</name>
</gene>
<evidence type="ECO:0000313" key="3">
    <source>
        <dbReference type="Proteomes" id="UP000054538"/>
    </source>
</evidence>
<dbReference type="Proteomes" id="UP000054538">
    <property type="component" value="Unassembled WGS sequence"/>
</dbReference>
<keyword evidence="1" id="KW-1133">Transmembrane helix</keyword>
<dbReference type="EMBL" id="KN827103">
    <property type="protein sequence ID" value="KIK77168.1"/>
    <property type="molecule type" value="Genomic_DNA"/>
</dbReference>
<dbReference type="HOGENOM" id="CLU_2688509_0_0_1"/>
<reference evidence="3" key="2">
    <citation type="submission" date="2015-01" db="EMBL/GenBank/DDBJ databases">
        <title>Evolutionary Origins and Diversification of the Mycorrhizal Mutualists.</title>
        <authorList>
            <consortium name="DOE Joint Genome Institute"/>
            <consortium name="Mycorrhizal Genomics Consortium"/>
            <person name="Kohler A."/>
            <person name="Kuo A."/>
            <person name="Nagy L.G."/>
            <person name="Floudas D."/>
            <person name="Copeland A."/>
            <person name="Barry K.W."/>
            <person name="Cichocki N."/>
            <person name="Veneault-Fourrey C."/>
            <person name="LaButti K."/>
            <person name="Lindquist E.A."/>
            <person name="Lipzen A."/>
            <person name="Lundell T."/>
            <person name="Morin E."/>
            <person name="Murat C."/>
            <person name="Riley R."/>
            <person name="Ohm R."/>
            <person name="Sun H."/>
            <person name="Tunlid A."/>
            <person name="Henrissat B."/>
            <person name="Grigoriev I.V."/>
            <person name="Hibbett D.S."/>
            <person name="Martin F."/>
        </authorList>
    </citation>
    <scope>NUCLEOTIDE SEQUENCE [LARGE SCALE GENOMIC DNA]</scope>
    <source>
        <strain evidence="3">Ve08.2h10</strain>
    </source>
</reference>
<accession>A0A0D0CPE3</accession>
<name>A0A0D0CPE3_9AGAM</name>
<protein>
    <submittedName>
        <fullName evidence="2">Uncharacterized protein</fullName>
    </submittedName>
</protein>
<keyword evidence="1" id="KW-0472">Membrane</keyword>
<evidence type="ECO:0000256" key="1">
    <source>
        <dbReference type="SAM" id="Phobius"/>
    </source>
</evidence>
<dbReference type="AlphaFoldDB" id="A0A0D0CPE3"/>
<sequence>MKLLWNSTDHSPQCHTMAADRVFWYFFVSASAGSFSAFILPPAGSLDAFWPAHVLRRFRPFLHKHEISTQYAIM</sequence>
<reference evidence="2 3" key="1">
    <citation type="submission" date="2014-04" db="EMBL/GenBank/DDBJ databases">
        <authorList>
            <consortium name="DOE Joint Genome Institute"/>
            <person name="Kuo A."/>
            <person name="Kohler A."/>
            <person name="Jargeat P."/>
            <person name="Nagy L.G."/>
            <person name="Floudas D."/>
            <person name="Copeland A."/>
            <person name="Barry K.W."/>
            <person name="Cichocki N."/>
            <person name="Veneault-Fourrey C."/>
            <person name="LaButti K."/>
            <person name="Lindquist E.A."/>
            <person name="Lipzen A."/>
            <person name="Lundell T."/>
            <person name="Morin E."/>
            <person name="Murat C."/>
            <person name="Sun H."/>
            <person name="Tunlid A."/>
            <person name="Henrissat B."/>
            <person name="Grigoriev I.V."/>
            <person name="Hibbett D.S."/>
            <person name="Martin F."/>
            <person name="Nordberg H.P."/>
            <person name="Cantor M.N."/>
            <person name="Hua S.X."/>
        </authorList>
    </citation>
    <scope>NUCLEOTIDE SEQUENCE [LARGE SCALE GENOMIC DNA]</scope>
    <source>
        <strain evidence="2 3">Ve08.2h10</strain>
    </source>
</reference>